<dbReference type="InterPro" id="IPR010131">
    <property type="entry name" value="MdtP/NodT-like"/>
</dbReference>
<dbReference type="PANTHER" id="PTHR30203:SF24">
    <property type="entry name" value="BLR4935 PROTEIN"/>
    <property type="match status" value="1"/>
</dbReference>
<dbReference type="InterPro" id="IPR003423">
    <property type="entry name" value="OMP_efflux"/>
</dbReference>
<dbReference type="Pfam" id="PF02321">
    <property type="entry name" value="OEP"/>
    <property type="match status" value="2"/>
</dbReference>
<dbReference type="SUPFAM" id="SSF56954">
    <property type="entry name" value="Outer membrane efflux proteins (OEP)"/>
    <property type="match status" value="1"/>
</dbReference>
<gene>
    <name evidence="1" type="ORF">MNBD_GAMMA17-246</name>
</gene>
<dbReference type="GO" id="GO:0015562">
    <property type="term" value="F:efflux transmembrane transporter activity"/>
    <property type="evidence" value="ECO:0007669"/>
    <property type="project" value="InterPro"/>
</dbReference>
<dbReference type="Gene3D" id="1.20.1600.10">
    <property type="entry name" value="Outer membrane efflux proteins (OEP)"/>
    <property type="match status" value="1"/>
</dbReference>
<accession>A0A3B0ZL50</accession>
<sequence>MRYWITLALLLGAWPMAHAKETSAASPITLNQVIIKVLENNVQLAVDGYAAKALISRIKQAQQNKPFEVTLALENFAGSGDHSGTRQLETTLSVAKILEAKSTRTSRSEVAQQRANLLLNQQDSQRLDLLARVAGQFLHVVVDQHRLRIAEDQLALVERTHKIVTQRVTAGRSHIAEQRRQTITLARATIELEHAEHELAASRIELSRHWGSTTPQFTTAQAALFQLPTPAPFEQLETLLTDNPDLVRFATEEKFSQARLRQAQSRGNANIELSAGVRHFNDPGDAALLFSASLPFGAGTRAQPYVEERQHLMQQNPLRHEQQRLALYSRLYKIYQELLHAQTAYKVLTEQITPQAEQAASDYESGYKRGRFSLLEWSDAQQMLLDARLETIITAANYHRHQIEIERLIGTQLHAGVQP</sequence>
<name>A0A3B0ZL50_9ZZZZ</name>
<dbReference type="PANTHER" id="PTHR30203">
    <property type="entry name" value="OUTER MEMBRANE CATION EFFLUX PROTEIN"/>
    <property type="match status" value="1"/>
</dbReference>
<dbReference type="AlphaFoldDB" id="A0A3B0ZL50"/>
<proteinExistence type="predicted"/>
<evidence type="ECO:0008006" key="2">
    <source>
        <dbReference type="Google" id="ProtNLM"/>
    </source>
</evidence>
<organism evidence="1">
    <name type="scientific">hydrothermal vent metagenome</name>
    <dbReference type="NCBI Taxonomy" id="652676"/>
    <lineage>
        <taxon>unclassified sequences</taxon>
        <taxon>metagenomes</taxon>
        <taxon>ecological metagenomes</taxon>
    </lineage>
</organism>
<dbReference type="EMBL" id="UOFQ01000089">
    <property type="protein sequence ID" value="VAW88102.1"/>
    <property type="molecule type" value="Genomic_DNA"/>
</dbReference>
<protein>
    <recommendedName>
        <fullName evidence="2">Heavy metal RND efflux outer membrane protein, CzcC family</fullName>
    </recommendedName>
</protein>
<evidence type="ECO:0000313" key="1">
    <source>
        <dbReference type="EMBL" id="VAW88102.1"/>
    </source>
</evidence>
<reference evidence="1" key="1">
    <citation type="submission" date="2018-06" db="EMBL/GenBank/DDBJ databases">
        <authorList>
            <person name="Zhirakovskaya E."/>
        </authorList>
    </citation>
    <scope>NUCLEOTIDE SEQUENCE</scope>
</reference>